<dbReference type="AlphaFoldDB" id="A0AAV4WEW2"/>
<keyword evidence="2" id="KW-1185">Reference proteome</keyword>
<dbReference type="EMBL" id="BPLR01015975">
    <property type="protein sequence ID" value="GIY80148.1"/>
    <property type="molecule type" value="Genomic_DNA"/>
</dbReference>
<dbReference type="Proteomes" id="UP001054945">
    <property type="component" value="Unassembled WGS sequence"/>
</dbReference>
<protein>
    <submittedName>
        <fullName evidence="1">Uncharacterized protein</fullName>
    </submittedName>
</protein>
<proteinExistence type="predicted"/>
<name>A0AAV4WEW2_CAEEX</name>
<organism evidence="1 2">
    <name type="scientific">Caerostris extrusa</name>
    <name type="common">Bark spider</name>
    <name type="synonym">Caerostris bankana</name>
    <dbReference type="NCBI Taxonomy" id="172846"/>
    <lineage>
        <taxon>Eukaryota</taxon>
        <taxon>Metazoa</taxon>
        <taxon>Ecdysozoa</taxon>
        <taxon>Arthropoda</taxon>
        <taxon>Chelicerata</taxon>
        <taxon>Arachnida</taxon>
        <taxon>Araneae</taxon>
        <taxon>Araneomorphae</taxon>
        <taxon>Entelegynae</taxon>
        <taxon>Araneoidea</taxon>
        <taxon>Araneidae</taxon>
        <taxon>Caerostris</taxon>
    </lineage>
</organism>
<comment type="caution">
    <text evidence="1">The sequence shown here is derived from an EMBL/GenBank/DDBJ whole genome shotgun (WGS) entry which is preliminary data.</text>
</comment>
<accession>A0AAV4WEW2</accession>
<reference evidence="1 2" key="1">
    <citation type="submission" date="2021-06" db="EMBL/GenBank/DDBJ databases">
        <title>Caerostris extrusa draft genome.</title>
        <authorList>
            <person name="Kono N."/>
            <person name="Arakawa K."/>
        </authorList>
    </citation>
    <scope>NUCLEOTIDE SEQUENCE [LARGE SCALE GENOMIC DNA]</scope>
</reference>
<gene>
    <name evidence="1" type="ORF">CEXT_282631</name>
</gene>
<sequence length="81" mass="9169">MNRIAAVIIALRSAHPFRQFTIDSISPFWCITIASGSSRRRIMSIPVLEKNSRMFADKSLLCVDIVLNGTRLSEAFSRREV</sequence>
<evidence type="ECO:0000313" key="1">
    <source>
        <dbReference type="EMBL" id="GIY80148.1"/>
    </source>
</evidence>
<evidence type="ECO:0000313" key="2">
    <source>
        <dbReference type="Proteomes" id="UP001054945"/>
    </source>
</evidence>